<dbReference type="CDD" id="cd02511">
    <property type="entry name" value="Beta4Glucosyltransferase"/>
    <property type="match status" value="1"/>
</dbReference>
<gene>
    <name evidence="3" type="ORF">DSM104635_00206</name>
</gene>
<sequence>MPALADITPVILTYNETSNIARCLAHLRWAKQVVVVDSESEDDTQRVAAAFSNVKLFTRSFDNHSTQWRFAVEETGISTDWILALDADYVVPLAVTEWIAQLDAAEVVGVSFPFRYAVFGRVLRSGIYPPVTVLYRRMRATYVQDGHTQRVEIEGRVARAPIALIHDDRKPLAQWFRSQGRYAQLEAEKLEVRSSGLKAWLRTSLPISPLLIGLHCLVLRGGLFEGPSGWLYALQRMVAEGLIVIAYQDRRLRRRSTDANLGP</sequence>
<evidence type="ECO:0000259" key="2">
    <source>
        <dbReference type="Pfam" id="PF00535"/>
    </source>
</evidence>
<reference evidence="4" key="1">
    <citation type="submission" date="2019-12" db="EMBL/GenBank/DDBJ databases">
        <title>Complete genome of Terracaulis silvestris 0127_4.</title>
        <authorList>
            <person name="Vieira S."/>
            <person name="Riedel T."/>
            <person name="Sproer C."/>
            <person name="Pascual J."/>
            <person name="Boedeker C."/>
            <person name="Overmann J."/>
        </authorList>
    </citation>
    <scope>NUCLEOTIDE SEQUENCE [LARGE SCALE GENOMIC DNA]</scope>
    <source>
        <strain evidence="4">0127_4</strain>
    </source>
</reference>
<evidence type="ECO:0000313" key="4">
    <source>
        <dbReference type="Proteomes" id="UP000431269"/>
    </source>
</evidence>
<proteinExistence type="inferred from homology"/>
<accession>A0A6I6MJY0</accession>
<comment type="similarity">
    <text evidence="1">Belongs to the glycosyltransferase 2 family. WaaE/KdtX subfamily.</text>
</comment>
<dbReference type="Proteomes" id="UP000431269">
    <property type="component" value="Chromosome"/>
</dbReference>
<organism evidence="3 4">
    <name type="scientific">Terricaulis silvestris</name>
    <dbReference type="NCBI Taxonomy" id="2686094"/>
    <lineage>
        <taxon>Bacteria</taxon>
        <taxon>Pseudomonadati</taxon>
        <taxon>Pseudomonadota</taxon>
        <taxon>Alphaproteobacteria</taxon>
        <taxon>Caulobacterales</taxon>
        <taxon>Caulobacteraceae</taxon>
        <taxon>Terricaulis</taxon>
    </lineage>
</organism>
<dbReference type="SUPFAM" id="SSF53448">
    <property type="entry name" value="Nucleotide-diphospho-sugar transferases"/>
    <property type="match status" value="1"/>
</dbReference>
<evidence type="ECO:0000313" key="3">
    <source>
        <dbReference type="EMBL" id="QGZ93396.1"/>
    </source>
</evidence>
<keyword evidence="4" id="KW-1185">Reference proteome</keyword>
<dbReference type="EMBL" id="CP047045">
    <property type="protein sequence ID" value="QGZ93396.1"/>
    <property type="molecule type" value="Genomic_DNA"/>
</dbReference>
<dbReference type="Gene3D" id="3.90.550.10">
    <property type="entry name" value="Spore Coat Polysaccharide Biosynthesis Protein SpsA, Chain A"/>
    <property type="match status" value="1"/>
</dbReference>
<dbReference type="Pfam" id="PF00535">
    <property type="entry name" value="Glycos_transf_2"/>
    <property type="match status" value="1"/>
</dbReference>
<name>A0A6I6MJY0_9CAUL</name>
<dbReference type="PANTHER" id="PTHR43630">
    <property type="entry name" value="POLY-BETA-1,6-N-ACETYL-D-GLUCOSAMINE SYNTHASE"/>
    <property type="match status" value="1"/>
</dbReference>
<feature type="domain" description="Glycosyltransferase 2-like" evidence="2">
    <location>
        <begin position="10"/>
        <end position="116"/>
    </location>
</feature>
<dbReference type="KEGG" id="tsv:DSM104635_00206"/>
<protein>
    <submittedName>
        <fullName evidence="3">Transferase 2, rSAM/selenodomain-associated</fullName>
    </submittedName>
</protein>
<dbReference type="PANTHER" id="PTHR43630:SF2">
    <property type="entry name" value="GLYCOSYLTRANSFERASE"/>
    <property type="match status" value="1"/>
</dbReference>
<evidence type="ECO:0000256" key="1">
    <source>
        <dbReference type="ARBA" id="ARBA00038494"/>
    </source>
</evidence>
<dbReference type="AlphaFoldDB" id="A0A6I6MJY0"/>
<dbReference type="InterPro" id="IPR001173">
    <property type="entry name" value="Glyco_trans_2-like"/>
</dbReference>
<keyword evidence="3" id="KW-0808">Transferase</keyword>
<dbReference type="InterPro" id="IPR029044">
    <property type="entry name" value="Nucleotide-diphossugar_trans"/>
</dbReference>
<dbReference type="RefSeq" id="WP_158764400.1">
    <property type="nucleotide sequence ID" value="NZ_CP047045.1"/>
</dbReference>
<dbReference type="GO" id="GO:0016740">
    <property type="term" value="F:transferase activity"/>
    <property type="evidence" value="ECO:0007669"/>
    <property type="project" value="UniProtKB-KW"/>
</dbReference>